<dbReference type="eggNOG" id="COG2378">
    <property type="taxonomic scope" value="Bacteria"/>
</dbReference>
<name>A0A081XXY0_STRTO</name>
<dbReference type="AlphaFoldDB" id="A0A081XXY0"/>
<dbReference type="EMBL" id="JFCB01000002">
    <property type="protein sequence ID" value="KES08403.1"/>
    <property type="molecule type" value="Genomic_DNA"/>
</dbReference>
<sequence>MAVRAAEPGSDGWLRLEATYQDLRHAEWALWQLGTDAEALTPEQLRVSLRDRAAAMAARYGRTSRSEEPAEPR</sequence>
<dbReference type="InterPro" id="IPR057727">
    <property type="entry name" value="WCX_dom"/>
</dbReference>
<gene>
    <name evidence="2" type="ORF">BU52_05090</name>
</gene>
<protein>
    <recommendedName>
        <fullName evidence="1">WCX domain-containing protein</fullName>
    </recommendedName>
</protein>
<dbReference type="Proteomes" id="UP000028341">
    <property type="component" value="Unassembled WGS sequence"/>
</dbReference>
<dbReference type="Pfam" id="PF25583">
    <property type="entry name" value="WCX"/>
    <property type="match status" value="1"/>
</dbReference>
<evidence type="ECO:0000313" key="3">
    <source>
        <dbReference type="Proteomes" id="UP000028341"/>
    </source>
</evidence>
<evidence type="ECO:0000259" key="1">
    <source>
        <dbReference type="Pfam" id="PF25583"/>
    </source>
</evidence>
<keyword evidence="3" id="KW-1185">Reference proteome</keyword>
<accession>A0A081XXY0</accession>
<dbReference type="STRING" id="55952.BU52_05090"/>
<feature type="domain" description="WCX" evidence="1">
    <location>
        <begin position="7"/>
        <end position="57"/>
    </location>
</feature>
<reference evidence="2 3" key="1">
    <citation type="submission" date="2014-02" db="EMBL/GenBank/DDBJ databases">
        <title>The genome announcement of Streptomyces toyocaensis NRRL15009.</title>
        <authorList>
            <person name="Hong H.-J."/>
            <person name="Kwun M.J."/>
        </authorList>
    </citation>
    <scope>NUCLEOTIDE SEQUENCE [LARGE SCALE GENOMIC DNA]</scope>
    <source>
        <strain evidence="2 3">NRRL 15009</strain>
    </source>
</reference>
<comment type="caution">
    <text evidence="2">The sequence shown here is derived from an EMBL/GenBank/DDBJ whole genome shotgun (WGS) entry which is preliminary data.</text>
</comment>
<organism evidence="2 3">
    <name type="scientific">Streptomyces toyocaensis</name>
    <dbReference type="NCBI Taxonomy" id="55952"/>
    <lineage>
        <taxon>Bacteria</taxon>
        <taxon>Bacillati</taxon>
        <taxon>Actinomycetota</taxon>
        <taxon>Actinomycetes</taxon>
        <taxon>Kitasatosporales</taxon>
        <taxon>Streptomycetaceae</taxon>
        <taxon>Streptomyces</taxon>
    </lineage>
</organism>
<evidence type="ECO:0000313" key="2">
    <source>
        <dbReference type="EMBL" id="KES08403.1"/>
    </source>
</evidence>
<proteinExistence type="predicted"/>